<dbReference type="SUPFAM" id="SSF51294">
    <property type="entry name" value="Hedgehog/intein (Hint) domain"/>
    <property type="match status" value="1"/>
</dbReference>
<dbReference type="CDD" id="cd00081">
    <property type="entry name" value="Hint"/>
    <property type="match status" value="1"/>
</dbReference>
<dbReference type="Pfam" id="PF05594">
    <property type="entry name" value="Fil_haemagg"/>
    <property type="match status" value="21"/>
</dbReference>
<dbReference type="InterPro" id="IPR008638">
    <property type="entry name" value="FhaB/CdiA-like_TPS"/>
</dbReference>
<evidence type="ECO:0000259" key="2">
    <source>
        <dbReference type="SMART" id="SM00306"/>
    </source>
</evidence>
<name>A0A1D9LE10_9NEIS</name>
<dbReference type="Pfam" id="PF13332">
    <property type="entry name" value="Fil_haemagg_2"/>
    <property type="match status" value="4"/>
</dbReference>
<dbReference type="Pfam" id="PF13018">
    <property type="entry name" value="ESPR"/>
    <property type="match status" value="1"/>
</dbReference>
<evidence type="ECO:0000313" key="5">
    <source>
        <dbReference type="Proteomes" id="UP000178776"/>
    </source>
</evidence>
<dbReference type="InterPro" id="IPR008619">
    <property type="entry name" value="Filamentous_hemagglutn_rpt"/>
</dbReference>
<dbReference type="NCBIfam" id="TIGR01731">
    <property type="entry name" value="fil_hemag_20aa"/>
    <property type="match status" value="48"/>
</dbReference>
<dbReference type="NCBIfam" id="TIGR01901">
    <property type="entry name" value="adhes_NPXG"/>
    <property type="match status" value="1"/>
</dbReference>
<dbReference type="GO" id="GO:0003824">
    <property type="term" value="F:catalytic activity"/>
    <property type="evidence" value="ECO:0007669"/>
    <property type="project" value="UniProtKB-ARBA"/>
</dbReference>
<feature type="domain" description="Filamentous haemagglutinin FhaB/tRNA nuclease CdiA-like TPS" evidence="3">
    <location>
        <begin position="87"/>
        <end position="207"/>
    </location>
</feature>
<dbReference type="InterPro" id="IPR012334">
    <property type="entry name" value="Pectin_lyas_fold"/>
</dbReference>
<dbReference type="InterPro" id="IPR036844">
    <property type="entry name" value="Hint_dom_sf"/>
</dbReference>
<feature type="domain" description="Hint" evidence="2">
    <location>
        <begin position="4258"/>
        <end position="4357"/>
    </location>
</feature>
<reference evidence="4 5" key="1">
    <citation type="submission" date="2016-10" db="EMBL/GenBank/DDBJ databases">
        <title>Chromobacterium muskegensis sp. nov., an insecticidal bacterium isolated from Sphagnum bogs.</title>
        <authorList>
            <person name="Sparks M.E."/>
            <person name="Blackburn M.B."/>
            <person name="Gundersen-Rindal D.E."/>
            <person name="Mitchell A."/>
            <person name="Farrar R."/>
            <person name="Kuhar D."/>
        </authorList>
    </citation>
    <scope>NUCLEOTIDE SEQUENCE [LARGE SCALE GENOMIC DNA]</scope>
    <source>
        <strain evidence="4 5">21-1</strain>
    </source>
</reference>
<accession>A0A1D9LE10</accession>
<dbReference type="Gene3D" id="2.170.16.10">
    <property type="entry name" value="Hedgehog/Intein (Hint) domain"/>
    <property type="match status" value="1"/>
</dbReference>
<dbReference type="SMART" id="SM00306">
    <property type="entry name" value="HintN"/>
    <property type="match status" value="1"/>
</dbReference>
<dbReference type="RefSeq" id="WP_070979000.1">
    <property type="nucleotide sequence ID" value="NZ_CP017707.1"/>
</dbReference>
<dbReference type="EMBL" id="CP017707">
    <property type="protein sequence ID" value="AOZ49424.1"/>
    <property type="molecule type" value="Genomic_DNA"/>
</dbReference>
<dbReference type="Pfam" id="PF05860">
    <property type="entry name" value="TPS"/>
    <property type="match status" value="1"/>
</dbReference>
<dbReference type="Pfam" id="PF07591">
    <property type="entry name" value="PT-HINT"/>
    <property type="match status" value="1"/>
</dbReference>
<dbReference type="InterPro" id="IPR010069">
    <property type="entry name" value="CdiA_FHA1_rpt"/>
</dbReference>
<dbReference type="InterPro" id="IPR024973">
    <property type="entry name" value="ESPR"/>
</dbReference>
<evidence type="ECO:0000313" key="4">
    <source>
        <dbReference type="EMBL" id="AOZ49424.1"/>
    </source>
</evidence>
<dbReference type="SMART" id="SM00912">
    <property type="entry name" value="Haemagg_act"/>
    <property type="match status" value="1"/>
</dbReference>
<evidence type="ECO:0000259" key="3">
    <source>
        <dbReference type="SMART" id="SM00912"/>
    </source>
</evidence>
<feature type="region of interest" description="Disordered" evidence="1">
    <location>
        <begin position="3897"/>
        <end position="3921"/>
    </location>
</feature>
<gene>
    <name evidence="4" type="ORF">BKX93_05040</name>
</gene>
<protein>
    <recommendedName>
        <fullName evidence="6">Filamentous haemagglutinin FhaB/tRNA nuclease CdiA-like TPS domain-containing protein</fullName>
    </recommendedName>
</protein>
<dbReference type="Proteomes" id="UP000178776">
    <property type="component" value="Chromosome"/>
</dbReference>
<sequence length="4505" mass="459425">MNKHFYRIIFNQSRGQLMVVQEDASGQGKGNGAESVAATLAAASKAFSLRLSVLLIGLGLGSSALAADIAADPHAPAGKQPGVIQSANGLPVVQIAAPTAAGVSHNQYQQFNVGPGGALLNNSTVNVNTQLAGYISGNPNLKNGSARIILNEVTQANPSQLRGYLEVAGQRAQVVIANPWGISCSGCGFINTPQVTLTTGAPQLNAQGALTGYQVAGGRVSIDGAGLNAANVDSFAIISRAVSINANLYAQKLDLVLGRNQVDAATLAAQPLAASPSDAPAFALDVAQLGGMYANAIKLVGTEKGVGVNQLGTMAAQAGDLQLTSAGDLILRGQTHSQQNLILQADGQLRHDGVTRAEGAIQADIAGQTTLHQALSAGGDLTLNTGSLQGDGALAAGAQADGKLTDHGRLAVASAGMLQHSGQLLAGGDVSLKAGQADLSHATVSASHGALDIRAAGDVNAQQARLSAAGAARLTLDGQLDNRSGQFAAAQVDLQLGALDNRQGKIVQTGQADSAWRINGETDNRQGLLASAGHGLKLQSGNLDNRGGEISHAGGGALRLSAAALDNREQGRIASDGRLDAQAAQLDNRQGRLVGVLSASVDARQQLNNDDGVLGSDGKLDLRAGALDNGAGLIQSGKDLQLSASSLTNADKGQILALGKDAVSKVDVSGELRNQGKLAGNADLTVNAATIDNAKGTLQAANHLELSKQTSLTNDGGHIAGQSLTLKADSLSNQAGEIYAQQQLISQLKTLDNSKGSVIGGQGIDLTVSDQLRNDGVVGSDGQVKLTAGTLDNAAGTIQSGKDLQLSASSLTNADKGQILALGKDVASTVDVSGELHNQGKVAGNADLTVNAASMDNAKGTLQAANHLELSKQVTLTNDGGHIVGQSLKLNAHSLSNQAGEIYAQQQLSSTLKTLNNAQGSLIGGQGVDLTASTLLHNDGVVGSDGQVKLTTGKLENAAGTIQSGKDLQLTAASLTNADKGQILALGKNITSQVDVSGELSNQGKLAGNADLTVNAATIDNAKGTLQAASHLELSKQTSLTNDGGHIAGQSLKLNADSLSNQAGEIYAQQQLMSQLKTLDNTKGSVIGGQGVDLTASTLLHNDGVVGSDGQVKLTAGKLENVAGTIQSGKDLQLTAASLTNADKGQILALGKNAASTVDVSGELHNQGKLAGNADLTVNAAAIDNAKGTLQAVSHLDLSKQSSLINDGGHIAGQSLKLNADSLSNQAGEIYAQQQLTSQLKTFDNSKGSLIGGQGVDLTASSLLHNDGVLGSDGQVKLSAGTLENVAGTIQSGKDLQLSASSLTNADKGQILALGKDAASQVDVSGELHNQGKLAGNADLTVNAATIDNAKGALQAASHLDLSKQSSLINDGGHIAGQSLKLNADSLSNKGGELYAQGQLSSQLKTLDNSKGSLIGGQGVDLTVSSLLRNDGVVGSDGQVKLTAGALENVAGTIQSGKDLQLTAASLTNADKGQILALGKNAASTVDVSGELHNQGKLAGNADLTVNAASIDNAKGTLQAASHLELSKQSTLTNDGGHIAGQSLKLNADSLSNKGGELYAQGQLSSQLKTLDNSKGSLIGGQGVDLTVNSLLHNGGVVGSDGQVKLSAGTLENAAGTIQSGKDLQLTAASLTNADKGQILALGKDAASKVDVSGELHNQGKLAGNADLTVNAATIDNAKGTLQAASHLDLSKQSSLINDGGHIAGQSLKLNADSLSNQAGEIYAQQQLTSQLKTFDNSKGSLIGGQGVDLTASTLLHNDGVVGSDGQVKLSAGTLENAAGTIQSGKDLQLTASSLTNADKGQILALGKNAASKVDVSGELHNQGKVAGNADLTVNAATIDNSKGTLQAASHLELSKQSTLTNDGGHIAAQGLNLKTDTLSNQSGDIRQIGAGEAKLKIGQAFHNQQGQLLSNGGLTLDAGQLDNRQGTLGSQGAQALTVRQDLNNQGGTLASGQALTLTLQGALDNQKGVVQGDSLQLDAASLDNRGGGIKGLGAGDSRIQLDGKLDNSAAGALAANGNLTLTANQLDNSGSMLQSAAKLDVQLKQDAQNGGGTLQAGLLKLSAASLGNQHGQIGQAGAGQATLAISGQIDNSKQGKITSGGQLQVTAGDLNNNQGVLSSQGDLTLSGKALNNQQGTLGSNGALTLNAGSLDNSGGLLQAGQTLQLDSGSLRNAGGKVLALGAGDSRLTVTGQLVNGGQIAGNGNWQMKAQGLDNGGGSVYGQRNLAIDTVSLANAGSLLAGQDLSLKLQGDFVNAAGTQLQANRNLSVSASGNLVNNGQLQSSGNLSLTGVNWTNNGSVNIGGTLSTQLSQSLVNAGSLGAGALDIHAASLSNTASITAGDIAIQAGSLDNSGGKALLASAGGMALNIGGTLNNHDGAWLYSQGDMRIGQSGAAVGQVVNHIATLQSDGNMFIEAGRVSNESNPVSVNKTSTKRTIVQDAFFIPTKVVKEPTCESVGDSGGRTVCANDGISYRYFNDGLRFDSTKNILFVADFSFASGYGGGLYSQENVLYNGKYVTPYELGAHLGVSVKLDEYKRVSDIAVVEDQVSAQPRVANLLVGSGLVVNVNDFQNRYSSVNVGGDAHVSGTLQNVGQDLNKTVVTVETSFYKGFPGNYYKEWSDSSTRQQVEKIGSLDAVFSTNQHLSLQAPTIVNGKDAARVSVSTVTGNAVNNQSAVNQTQGQAINGAGQQAATAGRTLQGSVGEAQGAQLNGALSSVAGQALGGTAVQGEAGKSLQGMVGQTQGTQLNGALSGADGQKLKNGGVDAAAASQLAKAYPPAPANQQVTLSAGGAKAANPVEKGYAVPDNGLFHAKPAPQQPYLVETNPQFTQYSNFISSDYLLKQLNYDPSKVEKRLGDGFYEQQLVTRAVTDMTGKRFLSGYGSAMQQYQQLMSNGAQYAKQFQLTPGMALSAEQMAKLTSDMVWLVKQNVGGQDVLVPMVYLANADQKSLRGQGAVLAGNSMSLLASGDLVNTGTLKSDTALLAQANNIRIEGGKVQAGGDLGLLAAQNLTITDDSQHSQAGSSVRAGGDLQLQAGNDLKLQAAAIDAAGNASLQAGHDLDILSRETRYDLGGGNWYSSYQYQQADHVGSQLNIGGSLALAAGNDLTLSGSAAKAGGSVLASAGGSLTMESTLDSKHGAGSWWGGGYDTLSQTRNASLLQGGGDVLLKAGGDLSLTGSTAQSTGGSLTALAGKQLSVQSEVNTQHDIGYNWGNSHNWQADSLTVAGLAGKGDLQLRAGGDALLNGASLASGGKLALSAGNDIKLGAVATESRNDNTWGETIRNNYDLTQHGTAAHGEGGLILQAGRDISTQAASLTSNGQEALVAGRDVTLGSAEERHSDYSKTVHHSSGWFSSSTTTDIVAHESTHEAGSTVSADTLILKGQRDINIHASQVAGSGDVTLDAGRNLNITSGTDTSRLFQYHKEETSGLFSGGGLGFTIGSKELTQQMDGAGTTQSQNRSLVGSIGGNLNIKTGDTLTLQGSDVTAGGNLLLDAKKQNLDVAVDTWHSVQKTVSKSSGLTLQLTSPLINGLQAMESATETALKSKDDRVKALSTATAALAGYNSYTAYQQAMSDAGQKTKGGIKLSLMIGGSRSESTTVSDSHNESGSLLKASGNVMDLAHGAGKDSTITAKGAQFIAGKDLTLQAEGDITLLAAKSASSEHTTSSASSGGVGVMIGFEKDKPKGGITANVSLSRGHVDGNSSQYQLSELNAGGKLNLQSGGNFTLQGIASGQQVMGDIAGDLKIDSLQDTNTYHSLNQSISAEGTYNGSFSGSVSLSQQKMDADYASVQRQSGIQAGDGGFQLTVKGATMLNGAEIASTDKAARDGKNSLQTGALVLKDIDNHADFTASSISVSAGTDGVTGMAMAASDHDNSTTRAGISAGSLTITDSALQQAKTGQTAEQAAASANRDVSTGRDGSGKLANNFNASEVQGLFDAANALNQQVGTFISNKMEAAKAAKEELKQAEDRGMSKDSDEYQKLQQAAIDTEADAAKWAPGSKNGQVTTAILAGITGNLANGLTGMAQNAGLAYLQGMGAQEVKAYLQDLSNHGMPEGQTEALRTVLQAAVGCAGAAASGQNCGAAAAGGASAVALNNALNVLQHLKPEDMNAEQKADRENLVNALVAGVSVGTGGASTAATTVNAAKTEMENNAFADWQIPVRGGKDIQKIVKDAEKKGSAFALKTLADQLPIVGTALSLRDAKDATDVMLSLASGLPDAGLLVSLAKEAKAAVAMGDLAAANKYLSEAKTEIVSFCTNGACFVAGTPILTDKGLKPVETFVGGELVWSRSDETGEYGFRPVVAHKATADQDIFRVVVEDAAGKQEVLRTTAEHPFWIKDWGWRKAALLQPGMTLLDKADGLLTVISQGKEAVRETVFNIQVAEFQTYHVGELGIWVHNANCCPVDATKYGGKLLGADGTATASKTIWKGVGKERIDVENPNPGKRAGQLHYQDNDGNKYIFDPNSWQFFDLKRGEVAPKAIQNLLKDNRFEKAVHKGLEQYLGVKR</sequence>
<dbReference type="InterPro" id="IPR025157">
    <property type="entry name" value="Hemagglutinin_rpt"/>
</dbReference>
<dbReference type="InterPro" id="IPR003587">
    <property type="entry name" value="Hint_dom_N"/>
</dbReference>
<evidence type="ECO:0000256" key="1">
    <source>
        <dbReference type="SAM" id="MobiDB-lite"/>
    </source>
</evidence>
<proteinExistence type="predicted"/>
<dbReference type="KEGG" id="cvc:BKX93_05040"/>
<dbReference type="Gene3D" id="2.160.20.10">
    <property type="entry name" value="Single-stranded right-handed beta-helix, Pectin lyase-like"/>
    <property type="match status" value="1"/>
</dbReference>
<dbReference type="SUPFAM" id="SSF51126">
    <property type="entry name" value="Pectin lyase-like"/>
    <property type="match status" value="1"/>
</dbReference>
<dbReference type="InterPro" id="IPR011050">
    <property type="entry name" value="Pectin_lyase_fold/virulence"/>
</dbReference>
<dbReference type="GeneID" id="68840572"/>
<dbReference type="STRING" id="1108595.BKX93_05040"/>
<organism evidence="4 5">
    <name type="scientific">Chromobacterium vaccinii</name>
    <dbReference type="NCBI Taxonomy" id="1108595"/>
    <lineage>
        <taxon>Bacteria</taxon>
        <taxon>Pseudomonadati</taxon>
        <taxon>Pseudomonadota</taxon>
        <taxon>Betaproteobacteria</taxon>
        <taxon>Neisseriales</taxon>
        <taxon>Chromobacteriaceae</taxon>
        <taxon>Chromobacterium</taxon>
    </lineage>
</organism>
<evidence type="ECO:0008006" key="6">
    <source>
        <dbReference type="Google" id="ProtNLM"/>
    </source>
</evidence>